<evidence type="ECO:0000313" key="2">
    <source>
        <dbReference type="Proteomes" id="UP001219355"/>
    </source>
</evidence>
<keyword evidence="2" id="KW-1185">Reference proteome</keyword>
<dbReference type="AlphaFoldDB" id="A0AAF0DFZ7"/>
<evidence type="ECO:0000313" key="1">
    <source>
        <dbReference type="EMBL" id="WEW57095.1"/>
    </source>
</evidence>
<protein>
    <submittedName>
        <fullName evidence="1">Uncharacterized protein</fullName>
    </submittedName>
</protein>
<organism evidence="1 2">
    <name type="scientific">Emydomyces testavorans</name>
    <dbReference type="NCBI Taxonomy" id="2070801"/>
    <lineage>
        <taxon>Eukaryota</taxon>
        <taxon>Fungi</taxon>
        <taxon>Dikarya</taxon>
        <taxon>Ascomycota</taxon>
        <taxon>Pezizomycotina</taxon>
        <taxon>Eurotiomycetes</taxon>
        <taxon>Eurotiomycetidae</taxon>
        <taxon>Onygenales</taxon>
        <taxon>Nannizziopsiaceae</taxon>
        <taxon>Emydomyces</taxon>
    </lineage>
</organism>
<reference evidence="1" key="1">
    <citation type="submission" date="2023-03" db="EMBL/GenBank/DDBJ databases">
        <title>Emydomyces testavorans Genome Sequence.</title>
        <authorList>
            <person name="Hoyer L."/>
        </authorList>
    </citation>
    <scope>NUCLEOTIDE SEQUENCE</scope>
    <source>
        <strain evidence="1">16-2883</strain>
    </source>
</reference>
<gene>
    <name evidence="1" type="ORF">PRK78_002555</name>
</gene>
<proteinExistence type="predicted"/>
<sequence>MDSFIAKQQTITETNLNRPVLSQNANSARVADKTMFDSPKSQSSGTMKVSIASIAIGALIFQTASAANGYSCAPSTNVIGQDIVGLKGVVERYGGNYRISGLKSSNFATSGTAKLTMRRTSGIPTGSTHVRAQNVAAKIQDIIQCCYDKGYTKCVGNGDVVGDQGDIINVNVTHND</sequence>
<name>A0AAF0DFZ7_9EURO</name>
<dbReference type="Proteomes" id="UP001219355">
    <property type="component" value="Chromosome 2"/>
</dbReference>
<dbReference type="EMBL" id="CP120628">
    <property type="protein sequence ID" value="WEW57095.1"/>
    <property type="molecule type" value="Genomic_DNA"/>
</dbReference>
<accession>A0AAF0DFZ7</accession>